<dbReference type="Ensembl" id="ENSSSCT00030093739.1">
    <property type="protein sequence ID" value="ENSSSCP00030043178.1"/>
    <property type="gene ID" value="ENSSSCG00030067084.1"/>
</dbReference>
<evidence type="ECO:0000313" key="2">
    <source>
        <dbReference type="Ensembl" id="ENSSSCP00030043178.1"/>
    </source>
</evidence>
<dbReference type="AlphaFoldDB" id="A0A8D0XYC6"/>
<feature type="region of interest" description="Disordered" evidence="1">
    <location>
        <begin position="41"/>
        <end position="65"/>
    </location>
</feature>
<proteinExistence type="predicted"/>
<accession>A0A8D0XYC6</accession>
<name>A0A8D0XYC6_PIG</name>
<reference evidence="2" key="1">
    <citation type="submission" date="2025-08" db="UniProtKB">
        <authorList>
            <consortium name="Ensembl"/>
        </authorList>
    </citation>
    <scope>IDENTIFICATION</scope>
</reference>
<evidence type="ECO:0000256" key="1">
    <source>
        <dbReference type="SAM" id="MobiDB-lite"/>
    </source>
</evidence>
<protein>
    <submittedName>
        <fullName evidence="2">Uncharacterized protein</fullName>
    </submittedName>
</protein>
<dbReference type="Proteomes" id="UP000694570">
    <property type="component" value="Unplaced"/>
</dbReference>
<dbReference type="Gene3D" id="3.10.20.90">
    <property type="entry name" value="Phosphatidylinositol 3-kinase Catalytic Subunit, Chain A, domain 1"/>
    <property type="match status" value="1"/>
</dbReference>
<feature type="region of interest" description="Disordered" evidence="1">
    <location>
        <begin position="218"/>
        <end position="243"/>
    </location>
</feature>
<sequence length="243" mass="25942">LHICPIVSKAFAFYELWHTLKGITTYSDSFCGSDALKQESDHQRFSKKPIPRSRQDREECGGQGAASLWVGGPAAGLGVRPGRASGPAPPASSQHCLLGAWSVVTTNPRGSPTLRLTATGEGGAPLGPSKVLAGAVSDRTSLTARTRLSHPPPPQQGFGEPTLQDRACLLEKARGVLWPFQKLLFKGRSLKAMKQPGSGLGIQGGCWVMLTGVKNRPGEESDCKTWRDWERSAQKTADDGLDG</sequence>
<organism evidence="2 3">
    <name type="scientific">Sus scrofa</name>
    <name type="common">Pig</name>
    <dbReference type="NCBI Taxonomy" id="9823"/>
    <lineage>
        <taxon>Eukaryota</taxon>
        <taxon>Metazoa</taxon>
        <taxon>Chordata</taxon>
        <taxon>Craniata</taxon>
        <taxon>Vertebrata</taxon>
        <taxon>Euteleostomi</taxon>
        <taxon>Mammalia</taxon>
        <taxon>Eutheria</taxon>
        <taxon>Laurasiatheria</taxon>
        <taxon>Artiodactyla</taxon>
        <taxon>Suina</taxon>
        <taxon>Suidae</taxon>
        <taxon>Sus</taxon>
    </lineage>
</organism>
<evidence type="ECO:0000313" key="3">
    <source>
        <dbReference type="Proteomes" id="UP000694570"/>
    </source>
</evidence>